<dbReference type="EMBL" id="LNNH01000027">
    <property type="protein sequence ID" value="KWW17567.1"/>
    <property type="molecule type" value="Genomic_DNA"/>
</dbReference>
<dbReference type="InterPro" id="IPR052396">
    <property type="entry name" value="Meiotic_Drive_Suppr_Kinase"/>
</dbReference>
<protein>
    <submittedName>
        <fullName evidence="1">Serine/threonine protein kinase</fullName>
    </submittedName>
</protein>
<reference evidence="1 2" key="1">
    <citation type="submission" date="2015-11" db="EMBL/GenBank/DDBJ databases">
        <title>Genome Sequence of Bacillus simplex strain VanAntwerpen2.</title>
        <authorList>
            <person name="Couger M.B."/>
        </authorList>
    </citation>
    <scope>NUCLEOTIDE SEQUENCE [LARGE SCALE GENOMIC DNA]</scope>
    <source>
        <strain evidence="1 2">VanAntwerpen02</strain>
    </source>
</reference>
<dbReference type="GO" id="GO:0004674">
    <property type="term" value="F:protein serine/threonine kinase activity"/>
    <property type="evidence" value="ECO:0007669"/>
    <property type="project" value="UniProtKB-KW"/>
</dbReference>
<dbReference type="Gene3D" id="1.10.510.10">
    <property type="entry name" value="Transferase(Phosphotransferase) domain 1"/>
    <property type="match status" value="1"/>
</dbReference>
<accession>A0A109MX78</accession>
<evidence type="ECO:0000313" key="2">
    <source>
        <dbReference type="Proteomes" id="UP000064189"/>
    </source>
</evidence>
<name>A0A109MX78_9BACI</name>
<dbReference type="PANTHER" id="PTHR37171">
    <property type="entry name" value="SERINE/THREONINE-PROTEIN KINASE YRZF-RELATED"/>
    <property type="match status" value="1"/>
</dbReference>
<dbReference type="PANTHER" id="PTHR37171:SF1">
    <property type="entry name" value="SERINE_THREONINE-PROTEIN KINASE YRZF-RELATED"/>
    <property type="match status" value="1"/>
</dbReference>
<dbReference type="Proteomes" id="UP000064189">
    <property type="component" value="Unassembled WGS sequence"/>
</dbReference>
<evidence type="ECO:0000313" key="1">
    <source>
        <dbReference type="EMBL" id="KWW17567.1"/>
    </source>
</evidence>
<keyword evidence="1" id="KW-0808">Transferase</keyword>
<dbReference type="InterPro" id="IPR011009">
    <property type="entry name" value="Kinase-like_dom_sf"/>
</dbReference>
<keyword evidence="1" id="KW-0418">Kinase</keyword>
<keyword evidence="1" id="KW-0723">Serine/threonine-protein kinase</keyword>
<sequence>MQNYNDLAASVKISDDKKYSLLDADPSLTLIGKGRSAYVFRIHSTNKALKVFFPDQIQTAKVEAEIYRTVQSIDYYPTLYAAGLNFLVIDHIEGNTLFECLTLGIPITEENIEEIDHALQLARKEGLNPSDIHLRNIFITSEKKVKIIDVARFKQVKSCNQWHDLKSAFHLFYSKSFFPKRIPGFILNSIAAIYKKRFLPI</sequence>
<dbReference type="RefSeq" id="WP_061142708.1">
    <property type="nucleotide sequence ID" value="NZ_LNNH01000027.1"/>
</dbReference>
<dbReference type="SUPFAM" id="SSF56112">
    <property type="entry name" value="Protein kinase-like (PK-like)"/>
    <property type="match status" value="1"/>
</dbReference>
<keyword evidence="2" id="KW-1185">Reference proteome</keyword>
<comment type="caution">
    <text evidence="1">The sequence shown here is derived from an EMBL/GenBank/DDBJ whole genome shotgun (WGS) entry which is preliminary data.</text>
</comment>
<gene>
    <name evidence="1" type="ORF">AS888_21320</name>
</gene>
<proteinExistence type="predicted"/>
<organism evidence="1 2">
    <name type="scientific">Peribacillus simplex</name>
    <dbReference type="NCBI Taxonomy" id="1478"/>
    <lineage>
        <taxon>Bacteria</taxon>
        <taxon>Bacillati</taxon>
        <taxon>Bacillota</taxon>
        <taxon>Bacilli</taxon>
        <taxon>Bacillales</taxon>
        <taxon>Bacillaceae</taxon>
        <taxon>Peribacillus</taxon>
    </lineage>
</organism>
<dbReference type="AlphaFoldDB" id="A0A109MX78"/>